<dbReference type="Gene3D" id="3.40.50.300">
    <property type="entry name" value="P-loop containing nucleotide triphosphate hydrolases"/>
    <property type="match status" value="1"/>
</dbReference>
<protein>
    <submittedName>
        <fullName evidence="1">S-DNA-T family DNA segregation ATPase FtsK/SpoIIIE</fullName>
    </submittedName>
</protein>
<dbReference type="Proteomes" id="UP000523007">
    <property type="component" value="Unassembled WGS sequence"/>
</dbReference>
<name>A0A7W7RG56_9ACTN</name>
<dbReference type="InterPro" id="IPR027417">
    <property type="entry name" value="P-loop_NTPase"/>
</dbReference>
<dbReference type="EMBL" id="JACHJT010000001">
    <property type="protein sequence ID" value="MBB4931352.1"/>
    <property type="molecule type" value="Genomic_DNA"/>
</dbReference>
<gene>
    <name evidence="1" type="ORF">F4561_002172</name>
</gene>
<evidence type="ECO:0000313" key="1">
    <source>
        <dbReference type="EMBL" id="MBB4931352.1"/>
    </source>
</evidence>
<comment type="caution">
    <text evidence="1">The sequence shown here is derived from an EMBL/GenBank/DDBJ whole genome shotgun (WGS) entry which is preliminary data.</text>
</comment>
<sequence length="686" mass="73005">MSNKRSQPSRLPPWGVGIQSTLGVAAVTAAGVTFDVSPLLGAGAAVVGGLCSVLANAGSWGPPAAVGIQLGRWSALGGWFTWAWSDFGWDWSTPADQTEWLSLAALGAGCMVGAHAGPWLKRLKQQPSQERGLVLMSASRECQEWQDRIITRGGAPFRGTVVAEVTSWPNDNGKDVRVVLPVGGATADNLRTHLAGLANDCNLPHGCTIELIEPVGEGQRTVTLRVPTVNQIAENIPHPLFDEQRSVMEGIPFGVHPNGDTAQAPIREESWLVVGKRGSGKTTLLHGMTATLGICSDAVVWHIDLNGGGMTQPWVEPWLQGRVDRPPVDWAAPTVDEAILMLQAAVRIAKHRKTAYRSRKKAHNTNLLPVGDDLPEVVIMLDEGAEALEEAGKGKVGQLADLLAEIQRIARNEAVNLVLSALRATGDIVPAGMVAQTGVGVCMKVKEQKEIARVFEDAWELKLKPEHLTAKGAGWLGVDGGHPARTQAWNILPDDMEQVGMRISRARPELDEASARIAGDAYTTRYERMRQLFADDGDNAHPAVLDEVDSTSTHSVTATGGGAAASWADPADIMSTAPASDGPASLTATTAPNEPTTRVPQVLAWATRLAEDTGQPRVSTTWLIDELGLDLTPRRFGMLLAAWGAPVGKQRINGTDIRGPATRDLKAALARIESGGPVDVTPTDAE</sequence>
<dbReference type="RefSeq" id="WP_184577407.1">
    <property type="nucleotide sequence ID" value="NZ_JACHJT010000001.1"/>
</dbReference>
<organism evidence="1 2">
    <name type="scientific">Lipingzhangella halophila</name>
    <dbReference type="NCBI Taxonomy" id="1783352"/>
    <lineage>
        <taxon>Bacteria</taxon>
        <taxon>Bacillati</taxon>
        <taxon>Actinomycetota</taxon>
        <taxon>Actinomycetes</taxon>
        <taxon>Streptosporangiales</taxon>
        <taxon>Nocardiopsidaceae</taxon>
        <taxon>Lipingzhangella</taxon>
    </lineage>
</organism>
<proteinExistence type="predicted"/>
<reference evidence="1 2" key="1">
    <citation type="submission" date="2020-08" db="EMBL/GenBank/DDBJ databases">
        <title>Sequencing the genomes of 1000 actinobacteria strains.</title>
        <authorList>
            <person name="Klenk H.-P."/>
        </authorList>
    </citation>
    <scope>NUCLEOTIDE SEQUENCE [LARGE SCALE GENOMIC DNA]</scope>
    <source>
        <strain evidence="1 2">DSM 102030</strain>
    </source>
</reference>
<dbReference type="SUPFAM" id="SSF52540">
    <property type="entry name" value="P-loop containing nucleoside triphosphate hydrolases"/>
    <property type="match status" value="1"/>
</dbReference>
<accession>A0A7W7RG56</accession>
<evidence type="ECO:0000313" key="2">
    <source>
        <dbReference type="Proteomes" id="UP000523007"/>
    </source>
</evidence>
<dbReference type="AlphaFoldDB" id="A0A7W7RG56"/>
<keyword evidence="2" id="KW-1185">Reference proteome</keyword>